<dbReference type="Proteomes" id="UP001501427">
    <property type="component" value="Unassembled WGS sequence"/>
</dbReference>
<evidence type="ECO:0008006" key="3">
    <source>
        <dbReference type="Google" id="ProtNLM"/>
    </source>
</evidence>
<sequence>MGGTDLAPRLRLCFQRKREQVMSPSLSRDAELRVLGALCRALVARGLCVQMRDAIPGLTVTRPGGTAKDVVGYVVVNRRKGVVSWWRVDNLHPVKDLDGAADRITAFMTEPAASYPLGHRP</sequence>
<protein>
    <recommendedName>
        <fullName evidence="3">WYL domain-containing protein</fullName>
    </recommendedName>
</protein>
<dbReference type="EMBL" id="BAAAHD010000003">
    <property type="protein sequence ID" value="GAA0547811.1"/>
    <property type="molecule type" value="Genomic_DNA"/>
</dbReference>
<gene>
    <name evidence="1" type="ORF">GCM10009546_07300</name>
</gene>
<proteinExistence type="predicted"/>
<reference evidence="1 2" key="1">
    <citation type="journal article" date="2019" name="Int. J. Syst. Evol. Microbiol.">
        <title>The Global Catalogue of Microorganisms (GCM) 10K type strain sequencing project: providing services to taxonomists for standard genome sequencing and annotation.</title>
        <authorList>
            <consortium name="The Broad Institute Genomics Platform"/>
            <consortium name="The Broad Institute Genome Sequencing Center for Infectious Disease"/>
            <person name="Wu L."/>
            <person name="Ma J."/>
        </authorList>
    </citation>
    <scope>NUCLEOTIDE SEQUENCE [LARGE SCALE GENOMIC DNA]</scope>
    <source>
        <strain evidence="1 2">JCM 10667</strain>
    </source>
</reference>
<name>A0ABN1DN53_9ACTN</name>
<comment type="caution">
    <text evidence="1">The sequence shown here is derived from an EMBL/GenBank/DDBJ whole genome shotgun (WGS) entry which is preliminary data.</text>
</comment>
<evidence type="ECO:0000313" key="1">
    <source>
        <dbReference type="EMBL" id="GAA0547811.1"/>
    </source>
</evidence>
<evidence type="ECO:0000313" key="2">
    <source>
        <dbReference type="Proteomes" id="UP001501427"/>
    </source>
</evidence>
<keyword evidence="2" id="KW-1185">Reference proteome</keyword>
<accession>A0ABN1DN53</accession>
<organism evidence="1 2">
    <name type="scientific">Actinomadura livida</name>
    <dbReference type="NCBI Taxonomy" id="79909"/>
    <lineage>
        <taxon>Bacteria</taxon>
        <taxon>Bacillati</taxon>
        <taxon>Actinomycetota</taxon>
        <taxon>Actinomycetes</taxon>
        <taxon>Streptosporangiales</taxon>
        <taxon>Thermomonosporaceae</taxon>
        <taxon>Actinomadura</taxon>
    </lineage>
</organism>